<dbReference type="InterPro" id="IPR000305">
    <property type="entry name" value="GIY-YIG_endonuc"/>
</dbReference>
<evidence type="ECO:0000259" key="2">
    <source>
        <dbReference type="PROSITE" id="PS50164"/>
    </source>
</evidence>
<sequence>MGYVYILKSLKNGSYYIGSTVNVEKRLERHNKGRVFATKNLLPLKCTFVQQYNTIRVARMIEYWVKRQKDRKLIERIIAEGFISKKI</sequence>
<dbReference type="PANTHER" id="PTHR34477:SF1">
    <property type="entry name" value="UPF0213 PROTEIN YHBQ"/>
    <property type="match status" value="1"/>
</dbReference>
<protein>
    <submittedName>
        <fullName evidence="3">Excinuclease ABC subunit C</fullName>
    </submittedName>
</protein>
<comment type="similarity">
    <text evidence="1">Belongs to the UPF0213 family.</text>
</comment>
<dbReference type="InterPro" id="IPR035901">
    <property type="entry name" value="GIY-YIG_endonuc_sf"/>
</dbReference>
<dbReference type="Pfam" id="PF01541">
    <property type="entry name" value="GIY-YIG"/>
    <property type="match status" value="1"/>
</dbReference>
<dbReference type="SUPFAM" id="SSF82771">
    <property type="entry name" value="GIY-YIG endonuclease"/>
    <property type="match status" value="1"/>
</dbReference>
<evidence type="ECO:0000313" key="4">
    <source>
        <dbReference type="Proteomes" id="UP000231246"/>
    </source>
</evidence>
<evidence type="ECO:0000256" key="1">
    <source>
        <dbReference type="ARBA" id="ARBA00007435"/>
    </source>
</evidence>
<comment type="caution">
    <text evidence="3">The sequence shown here is derived from an EMBL/GenBank/DDBJ whole genome shotgun (WGS) entry which is preliminary data.</text>
</comment>
<accession>A0A2H0BX82</accession>
<dbReference type="SMART" id="SM00465">
    <property type="entry name" value="GIYc"/>
    <property type="match status" value="1"/>
</dbReference>
<organism evidence="3 4">
    <name type="scientific">Candidatus Roizmanbacteria bacterium CG22_combo_CG10-13_8_21_14_all_38_20</name>
    <dbReference type="NCBI Taxonomy" id="1974862"/>
    <lineage>
        <taxon>Bacteria</taxon>
        <taxon>Candidatus Roizmaniibacteriota</taxon>
    </lineage>
</organism>
<reference evidence="3 4" key="1">
    <citation type="submission" date="2017-09" db="EMBL/GenBank/DDBJ databases">
        <title>Depth-based differentiation of microbial function through sediment-hosted aquifers and enrichment of novel symbionts in the deep terrestrial subsurface.</title>
        <authorList>
            <person name="Probst A.J."/>
            <person name="Ladd B."/>
            <person name="Jarett J.K."/>
            <person name="Geller-Mcgrath D.E."/>
            <person name="Sieber C.M."/>
            <person name="Emerson J.B."/>
            <person name="Anantharaman K."/>
            <person name="Thomas B.C."/>
            <person name="Malmstrom R."/>
            <person name="Stieglmeier M."/>
            <person name="Klingl A."/>
            <person name="Woyke T."/>
            <person name="Ryan C.M."/>
            <person name="Banfield J.F."/>
        </authorList>
    </citation>
    <scope>NUCLEOTIDE SEQUENCE [LARGE SCALE GENOMIC DNA]</scope>
    <source>
        <strain evidence="3">CG22_combo_CG10-13_8_21_14_all_38_20</strain>
    </source>
</reference>
<dbReference type="InterPro" id="IPR050190">
    <property type="entry name" value="UPF0213_domain"/>
</dbReference>
<dbReference type="AlphaFoldDB" id="A0A2H0BX82"/>
<dbReference type="Proteomes" id="UP000231246">
    <property type="component" value="Unassembled WGS sequence"/>
</dbReference>
<dbReference type="PROSITE" id="PS50164">
    <property type="entry name" value="GIY_YIG"/>
    <property type="match status" value="1"/>
</dbReference>
<feature type="domain" description="GIY-YIG" evidence="2">
    <location>
        <begin position="1"/>
        <end position="75"/>
    </location>
</feature>
<proteinExistence type="inferred from homology"/>
<evidence type="ECO:0000313" key="3">
    <source>
        <dbReference type="EMBL" id="PIP61650.1"/>
    </source>
</evidence>
<dbReference type="PANTHER" id="PTHR34477">
    <property type="entry name" value="UPF0213 PROTEIN YHBQ"/>
    <property type="match status" value="1"/>
</dbReference>
<name>A0A2H0BX82_9BACT</name>
<gene>
    <name evidence="3" type="ORF">COW99_03180</name>
</gene>
<dbReference type="Gene3D" id="3.40.1440.10">
    <property type="entry name" value="GIY-YIG endonuclease"/>
    <property type="match status" value="1"/>
</dbReference>
<dbReference type="EMBL" id="PCTA01000022">
    <property type="protein sequence ID" value="PIP61650.1"/>
    <property type="molecule type" value="Genomic_DNA"/>
</dbReference>